<reference evidence="1 2" key="1">
    <citation type="journal article" date="2009" name="Int. J. Syst. Evol. Microbiol.">
        <title>Paenibacillus contaminans sp. nov., isolated from a contaminated laboratory plate.</title>
        <authorList>
            <person name="Chou J.H."/>
            <person name="Lee J.H."/>
            <person name="Lin M.C."/>
            <person name="Chang P.S."/>
            <person name="Arun A.B."/>
            <person name="Young C.C."/>
            <person name="Chen W.M."/>
        </authorList>
    </citation>
    <scope>NUCLEOTIDE SEQUENCE [LARGE SCALE GENOMIC DNA]</scope>
    <source>
        <strain evidence="1 2">CKOBP-6</strain>
    </source>
</reference>
<sequence>MNIRQSESEFSVEYQDPNGVLYYRNIKATDFAEAKAYILQRYPDVVIRAVTLLTDDDNANDKN</sequence>
<organism evidence="1 2">
    <name type="scientific">Paenibacillus contaminans</name>
    <dbReference type="NCBI Taxonomy" id="450362"/>
    <lineage>
        <taxon>Bacteria</taxon>
        <taxon>Bacillati</taxon>
        <taxon>Bacillota</taxon>
        <taxon>Bacilli</taxon>
        <taxon>Bacillales</taxon>
        <taxon>Paenibacillaceae</taxon>
        <taxon>Paenibacillus</taxon>
    </lineage>
</organism>
<evidence type="ECO:0000313" key="2">
    <source>
        <dbReference type="Proteomes" id="UP000250369"/>
    </source>
</evidence>
<gene>
    <name evidence="1" type="ORF">DQG23_03395</name>
</gene>
<keyword evidence="2" id="KW-1185">Reference proteome</keyword>
<comment type="caution">
    <text evidence="1">The sequence shown here is derived from an EMBL/GenBank/DDBJ whole genome shotgun (WGS) entry which is preliminary data.</text>
</comment>
<evidence type="ECO:0000313" key="1">
    <source>
        <dbReference type="EMBL" id="RAV23249.1"/>
    </source>
</evidence>
<proteinExistence type="predicted"/>
<dbReference type="EMBL" id="QMFB01000001">
    <property type="protein sequence ID" value="RAV23249.1"/>
    <property type="molecule type" value="Genomic_DNA"/>
</dbReference>
<protein>
    <submittedName>
        <fullName evidence="1">Uncharacterized protein</fullName>
    </submittedName>
</protein>
<name>A0A329MTC2_9BACL</name>
<accession>A0A329MTC2</accession>
<dbReference type="Proteomes" id="UP000250369">
    <property type="component" value="Unassembled WGS sequence"/>
</dbReference>
<dbReference type="AlphaFoldDB" id="A0A329MTC2"/>